<dbReference type="Proteomes" id="UP000036947">
    <property type="component" value="Unassembled WGS sequence"/>
</dbReference>
<proteinExistence type="predicted"/>
<accession>A0A0L0NDC4</accession>
<keyword evidence="2" id="KW-0813">Transport</keyword>
<dbReference type="OrthoDB" id="2985014at2759"/>
<keyword evidence="3 7" id="KW-0812">Transmembrane</keyword>
<feature type="region of interest" description="Disordered" evidence="6">
    <location>
        <begin position="1"/>
        <end position="24"/>
    </location>
</feature>
<dbReference type="EMBL" id="LFRF01000008">
    <property type="protein sequence ID" value="KND91755.1"/>
    <property type="molecule type" value="Genomic_DNA"/>
</dbReference>
<evidence type="ECO:0000256" key="6">
    <source>
        <dbReference type="SAM" id="MobiDB-lite"/>
    </source>
</evidence>
<dbReference type="Gene3D" id="1.20.1250.20">
    <property type="entry name" value="MFS general substrate transporter like domains"/>
    <property type="match status" value="1"/>
</dbReference>
<feature type="transmembrane region" description="Helical" evidence="7">
    <location>
        <begin position="103"/>
        <end position="124"/>
    </location>
</feature>
<dbReference type="GO" id="GO:0016020">
    <property type="term" value="C:membrane"/>
    <property type="evidence" value="ECO:0007669"/>
    <property type="project" value="UniProtKB-SubCell"/>
</dbReference>
<name>A0A0L0NDC4_TOLOC</name>
<keyword evidence="9" id="KW-1185">Reference proteome</keyword>
<evidence type="ECO:0000256" key="5">
    <source>
        <dbReference type="ARBA" id="ARBA00023136"/>
    </source>
</evidence>
<dbReference type="InterPro" id="IPR036259">
    <property type="entry name" value="MFS_trans_sf"/>
</dbReference>
<dbReference type="PANTHER" id="PTHR43791">
    <property type="entry name" value="PERMEASE-RELATED"/>
    <property type="match status" value="1"/>
</dbReference>
<dbReference type="PANTHER" id="PTHR43791:SF36">
    <property type="entry name" value="TRANSPORTER, PUTATIVE (AFU_ORTHOLOGUE AFUA_6G08340)-RELATED"/>
    <property type="match status" value="1"/>
</dbReference>
<gene>
    <name evidence="8" type="ORF">TOPH_03796</name>
</gene>
<feature type="transmembrane region" description="Helical" evidence="7">
    <location>
        <begin position="282"/>
        <end position="299"/>
    </location>
</feature>
<feature type="transmembrane region" description="Helical" evidence="7">
    <location>
        <begin position="228"/>
        <end position="247"/>
    </location>
</feature>
<dbReference type="GO" id="GO:0022857">
    <property type="term" value="F:transmembrane transporter activity"/>
    <property type="evidence" value="ECO:0007669"/>
    <property type="project" value="TreeGrafter"/>
</dbReference>
<sequence length="357" mass="39399">MRALEEVSHVEHGDSQPEASVDDYAPGDEKVAHQLEDPEWIAAQRRYLRKLDLKILPMVSLLYFFEYLDRANVSNVRLYGYNKGKDTPSDGIGPGKKSLSPSLWQMVVMIFYWIAFGVCGWSITSMLQTTASNLSGALACRVFIGAFEGLFGTGIVYYLSLWYHRTEMGLRVFWFLGPTSIAGAFGGLIAFKRKHVIWTITDWKLYAQTAIYLPTAALLSSISGFLPATISIPPYAAAFALMFIVSYSSDHFKERGRHIAALIVVFAIAYALLATLPEPQLRGKYACVCIAVACVYATYPPSHAWVVNSFGNETKRAIGIGLYTAIGNLGSLANPVPGATVDVTELADRSPQFRFMT</sequence>
<evidence type="ECO:0000256" key="2">
    <source>
        <dbReference type="ARBA" id="ARBA00022448"/>
    </source>
</evidence>
<evidence type="ECO:0000256" key="4">
    <source>
        <dbReference type="ARBA" id="ARBA00022989"/>
    </source>
</evidence>
<evidence type="ECO:0000313" key="8">
    <source>
        <dbReference type="EMBL" id="KND91755.1"/>
    </source>
</evidence>
<keyword evidence="4 7" id="KW-1133">Transmembrane helix</keyword>
<reference evidence="8 9" key="1">
    <citation type="journal article" date="2015" name="BMC Genomics">
        <title>The genome of the truffle-parasite Tolypocladium ophioglossoides and the evolution of antifungal peptaibiotics.</title>
        <authorList>
            <person name="Quandt C.A."/>
            <person name="Bushley K.E."/>
            <person name="Spatafora J.W."/>
        </authorList>
    </citation>
    <scope>NUCLEOTIDE SEQUENCE [LARGE SCALE GENOMIC DNA]</scope>
    <source>
        <strain evidence="8 9">CBS 100239</strain>
    </source>
</reference>
<feature type="transmembrane region" description="Helical" evidence="7">
    <location>
        <begin position="136"/>
        <end position="160"/>
    </location>
</feature>
<feature type="compositionally biased region" description="Basic and acidic residues" evidence="6">
    <location>
        <begin position="1"/>
        <end position="15"/>
    </location>
</feature>
<comment type="caution">
    <text evidence="8">The sequence shown here is derived from an EMBL/GenBank/DDBJ whole genome shotgun (WGS) entry which is preliminary data.</text>
</comment>
<dbReference type="SUPFAM" id="SSF103473">
    <property type="entry name" value="MFS general substrate transporter"/>
    <property type="match status" value="1"/>
</dbReference>
<feature type="transmembrane region" description="Helical" evidence="7">
    <location>
        <begin position="259"/>
        <end position="276"/>
    </location>
</feature>
<evidence type="ECO:0000256" key="1">
    <source>
        <dbReference type="ARBA" id="ARBA00004141"/>
    </source>
</evidence>
<protein>
    <submittedName>
        <fullName evidence="8">Putative transporter</fullName>
    </submittedName>
</protein>
<comment type="subcellular location">
    <subcellularLocation>
        <location evidence="1">Membrane</location>
        <topology evidence="1">Multi-pass membrane protein</topology>
    </subcellularLocation>
</comment>
<evidence type="ECO:0000313" key="9">
    <source>
        <dbReference type="Proteomes" id="UP000036947"/>
    </source>
</evidence>
<evidence type="ECO:0000256" key="3">
    <source>
        <dbReference type="ARBA" id="ARBA00022692"/>
    </source>
</evidence>
<organism evidence="8 9">
    <name type="scientific">Tolypocladium ophioglossoides (strain CBS 100239)</name>
    <name type="common">Snaketongue truffleclub</name>
    <name type="synonym">Elaphocordyceps ophioglossoides</name>
    <dbReference type="NCBI Taxonomy" id="1163406"/>
    <lineage>
        <taxon>Eukaryota</taxon>
        <taxon>Fungi</taxon>
        <taxon>Dikarya</taxon>
        <taxon>Ascomycota</taxon>
        <taxon>Pezizomycotina</taxon>
        <taxon>Sordariomycetes</taxon>
        <taxon>Hypocreomycetidae</taxon>
        <taxon>Hypocreales</taxon>
        <taxon>Ophiocordycipitaceae</taxon>
        <taxon>Tolypocladium</taxon>
    </lineage>
</organism>
<feature type="transmembrane region" description="Helical" evidence="7">
    <location>
        <begin position="172"/>
        <end position="191"/>
    </location>
</feature>
<keyword evidence="5 7" id="KW-0472">Membrane</keyword>
<evidence type="ECO:0000256" key="7">
    <source>
        <dbReference type="SAM" id="Phobius"/>
    </source>
</evidence>
<dbReference type="AlphaFoldDB" id="A0A0L0NDC4"/>